<feature type="non-terminal residue" evidence="2">
    <location>
        <position position="1"/>
    </location>
</feature>
<organism evidence="2 3">
    <name type="scientific">Polarella glacialis</name>
    <name type="common">Dinoflagellate</name>
    <dbReference type="NCBI Taxonomy" id="89957"/>
    <lineage>
        <taxon>Eukaryota</taxon>
        <taxon>Sar</taxon>
        <taxon>Alveolata</taxon>
        <taxon>Dinophyceae</taxon>
        <taxon>Suessiales</taxon>
        <taxon>Suessiaceae</taxon>
        <taxon>Polarella</taxon>
    </lineage>
</organism>
<dbReference type="InterPro" id="IPR002110">
    <property type="entry name" value="Ankyrin_rpt"/>
</dbReference>
<evidence type="ECO:0000256" key="1">
    <source>
        <dbReference type="PROSITE-ProRule" id="PRU00023"/>
    </source>
</evidence>
<dbReference type="SUPFAM" id="SSF48403">
    <property type="entry name" value="Ankyrin repeat"/>
    <property type="match status" value="1"/>
</dbReference>
<evidence type="ECO:0000313" key="3">
    <source>
        <dbReference type="Proteomes" id="UP000626109"/>
    </source>
</evidence>
<dbReference type="PROSITE" id="PS50297">
    <property type="entry name" value="ANK_REP_REGION"/>
    <property type="match status" value="1"/>
</dbReference>
<dbReference type="InterPro" id="IPR036770">
    <property type="entry name" value="Ankyrin_rpt-contain_sf"/>
</dbReference>
<dbReference type="Pfam" id="PF00023">
    <property type="entry name" value="Ank"/>
    <property type="match status" value="1"/>
</dbReference>
<sequence length="204" mass="21813">VPLVRGGSLADRSAVEDAAVWSELFKRVDQVIDGEVFRCIELLSLKEQSKVAQLVRSLLVGQLERARAAAICASSVVENWHRVVGNLDSELLAMARSSAVAPALVTATLATPSASSGGAPGKKRRRTEFAAQEDEDEFLRLAEAGDATRVMALLQASANPRRLLSCRSEGGVNALHHAAFSGYEDLARRLLELGADANVKTDYG</sequence>
<keyword evidence="1" id="KW-0040">ANK repeat</keyword>
<dbReference type="PROSITE" id="PS50088">
    <property type="entry name" value="ANK_REPEAT"/>
    <property type="match status" value="1"/>
</dbReference>
<accession>A0A813K4X2</accession>
<dbReference type="EMBL" id="CAJNNW010027218">
    <property type="protein sequence ID" value="CAE8690228.1"/>
    <property type="molecule type" value="Genomic_DNA"/>
</dbReference>
<name>A0A813K4X2_POLGL</name>
<dbReference type="Gene3D" id="1.25.40.20">
    <property type="entry name" value="Ankyrin repeat-containing domain"/>
    <property type="match status" value="1"/>
</dbReference>
<evidence type="ECO:0008006" key="4">
    <source>
        <dbReference type="Google" id="ProtNLM"/>
    </source>
</evidence>
<comment type="caution">
    <text evidence="2">The sequence shown here is derived from an EMBL/GenBank/DDBJ whole genome shotgun (WGS) entry which is preliminary data.</text>
</comment>
<gene>
    <name evidence="2" type="ORF">PGLA2088_LOCUS26847</name>
</gene>
<dbReference type="Proteomes" id="UP000626109">
    <property type="component" value="Unassembled WGS sequence"/>
</dbReference>
<feature type="repeat" description="ANK" evidence="1">
    <location>
        <begin position="170"/>
        <end position="202"/>
    </location>
</feature>
<feature type="non-terminal residue" evidence="2">
    <location>
        <position position="204"/>
    </location>
</feature>
<evidence type="ECO:0000313" key="2">
    <source>
        <dbReference type="EMBL" id="CAE8690228.1"/>
    </source>
</evidence>
<protein>
    <recommendedName>
        <fullName evidence="4">ANK_REP_REGION domain-containing protein</fullName>
    </recommendedName>
</protein>
<dbReference type="AlphaFoldDB" id="A0A813K4X2"/>
<dbReference type="SMART" id="SM00248">
    <property type="entry name" value="ANK"/>
    <property type="match status" value="1"/>
</dbReference>
<reference evidence="2" key="1">
    <citation type="submission" date="2021-02" db="EMBL/GenBank/DDBJ databases">
        <authorList>
            <person name="Dougan E. K."/>
            <person name="Rhodes N."/>
            <person name="Thang M."/>
            <person name="Chan C."/>
        </authorList>
    </citation>
    <scope>NUCLEOTIDE SEQUENCE</scope>
</reference>
<proteinExistence type="predicted"/>